<dbReference type="Pfam" id="PF00536">
    <property type="entry name" value="SAM_1"/>
    <property type="match status" value="1"/>
</dbReference>
<dbReference type="GO" id="GO:0005737">
    <property type="term" value="C:cytoplasm"/>
    <property type="evidence" value="ECO:0007669"/>
    <property type="project" value="TreeGrafter"/>
</dbReference>
<keyword evidence="3" id="KW-1185">Reference proteome</keyword>
<feature type="domain" description="SAM" evidence="1">
    <location>
        <begin position="14"/>
        <end position="59"/>
    </location>
</feature>
<dbReference type="SMART" id="SM00454">
    <property type="entry name" value="SAM"/>
    <property type="match status" value="1"/>
</dbReference>
<dbReference type="Gene3D" id="1.10.150.50">
    <property type="entry name" value="Transcription Factor, Ets-1"/>
    <property type="match status" value="1"/>
</dbReference>
<evidence type="ECO:0000313" key="2">
    <source>
        <dbReference type="EMBL" id="KAJ8390897.1"/>
    </source>
</evidence>
<proteinExistence type="predicted"/>
<protein>
    <recommendedName>
        <fullName evidence="1">SAM domain-containing protein</fullName>
    </recommendedName>
</protein>
<name>A0AAD7WBE1_9TELE</name>
<dbReference type="SUPFAM" id="SSF47769">
    <property type="entry name" value="SAM/Pointed domain"/>
    <property type="match status" value="1"/>
</dbReference>
<reference evidence="2" key="1">
    <citation type="journal article" date="2023" name="Science">
        <title>Genome structures resolve the early diversification of teleost fishes.</title>
        <authorList>
            <person name="Parey E."/>
            <person name="Louis A."/>
            <person name="Montfort J."/>
            <person name="Bouchez O."/>
            <person name="Roques C."/>
            <person name="Iampietro C."/>
            <person name="Lluch J."/>
            <person name="Castinel A."/>
            <person name="Donnadieu C."/>
            <person name="Desvignes T."/>
            <person name="Floi Bucao C."/>
            <person name="Jouanno E."/>
            <person name="Wen M."/>
            <person name="Mejri S."/>
            <person name="Dirks R."/>
            <person name="Jansen H."/>
            <person name="Henkel C."/>
            <person name="Chen W.J."/>
            <person name="Zahm M."/>
            <person name="Cabau C."/>
            <person name="Klopp C."/>
            <person name="Thompson A.W."/>
            <person name="Robinson-Rechavi M."/>
            <person name="Braasch I."/>
            <person name="Lecointre G."/>
            <person name="Bobe J."/>
            <person name="Postlethwait J.H."/>
            <person name="Berthelot C."/>
            <person name="Roest Crollius H."/>
            <person name="Guiguen Y."/>
        </authorList>
    </citation>
    <scope>NUCLEOTIDE SEQUENCE</scope>
    <source>
        <strain evidence="2">NC1722</strain>
    </source>
</reference>
<dbReference type="InterPro" id="IPR013761">
    <property type="entry name" value="SAM/pointed_sf"/>
</dbReference>
<comment type="caution">
    <text evidence="2">The sequence shown here is derived from an EMBL/GenBank/DDBJ whole genome shotgun (WGS) entry which is preliminary data.</text>
</comment>
<sequence>MSGGADFPESIEGWTKEHVRQWLLSLRVPQEYTDRLYNEDISGASLICFEKQDLLDLGIKHGPAVQIISNARKLKQSSARLHRQKIKALCKDDNRAGEDIKGVEEPLETTRLVSCNTVSHPDSSERMTASAEVESSTVINKEEVNSNLYPACTQDIPGGGRIEQASENLQSLKCKDITIAVVDTISPPIEQCKGADGNPTGLHETQGVMKGSVTQALVGKPSIPPPSHALEQWKCLPRPFDKSSTLHIYTQNHILPRETGPSNLRDPVHEYKLLAKTADATESEVLRKFSNEVLRFAAACMNSRTNGTIHFGVGDAPEYTHGQVIGINV</sequence>
<dbReference type="Proteomes" id="UP001221898">
    <property type="component" value="Unassembled WGS sequence"/>
</dbReference>
<dbReference type="EMBL" id="JAINUG010000164">
    <property type="protein sequence ID" value="KAJ8390897.1"/>
    <property type="molecule type" value="Genomic_DNA"/>
</dbReference>
<dbReference type="AlphaFoldDB" id="A0AAD7WBE1"/>
<dbReference type="InterPro" id="IPR001660">
    <property type="entry name" value="SAM"/>
</dbReference>
<dbReference type="PANTHER" id="PTHR16155">
    <property type="entry name" value="DED DOMAIN-CONTAINING PROTEIN"/>
    <property type="match status" value="1"/>
</dbReference>
<accession>A0AAD7WBE1</accession>
<evidence type="ECO:0000313" key="3">
    <source>
        <dbReference type="Proteomes" id="UP001221898"/>
    </source>
</evidence>
<feature type="non-terminal residue" evidence="2">
    <location>
        <position position="329"/>
    </location>
</feature>
<evidence type="ECO:0000259" key="1">
    <source>
        <dbReference type="PROSITE" id="PS50105"/>
    </source>
</evidence>
<dbReference type="PANTHER" id="PTHR16155:SF18">
    <property type="entry name" value="STERILE ALPHA MOTIF DOMAIN-CONTAINING PROTEIN 9-LIKE"/>
    <property type="match status" value="1"/>
</dbReference>
<gene>
    <name evidence="2" type="ORF">AAFF_G00098170</name>
</gene>
<organism evidence="2 3">
    <name type="scientific">Aldrovandia affinis</name>
    <dbReference type="NCBI Taxonomy" id="143900"/>
    <lineage>
        <taxon>Eukaryota</taxon>
        <taxon>Metazoa</taxon>
        <taxon>Chordata</taxon>
        <taxon>Craniata</taxon>
        <taxon>Vertebrata</taxon>
        <taxon>Euteleostomi</taxon>
        <taxon>Actinopterygii</taxon>
        <taxon>Neopterygii</taxon>
        <taxon>Teleostei</taxon>
        <taxon>Notacanthiformes</taxon>
        <taxon>Halosauridae</taxon>
        <taxon>Aldrovandia</taxon>
    </lineage>
</organism>
<dbReference type="PROSITE" id="PS50105">
    <property type="entry name" value="SAM_DOMAIN"/>
    <property type="match status" value="1"/>
</dbReference>